<dbReference type="PANTHER" id="PTHR34144:SF8">
    <property type="entry name" value="GLYCOSYLTRANSFERASE FAMILY 69 PROTEIN"/>
    <property type="match status" value="1"/>
</dbReference>
<keyword evidence="1" id="KW-0328">Glycosyltransferase</keyword>
<dbReference type="PANTHER" id="PTHR34144">
    <property type="entry name" value="CHROMOSOME 8, WHOLE GENOME SHOTGUN SEQUENCE"/>
    <property type="match status" value="1"/>
</dbReference>
<protein>
    <submittedName>
        <fullName evidence="1">Cryptococcal mannosyltransferase 1-domain-containing protein</fullName>
    </submittedName>
</protein>
<comment type="caution">
    <text evidence="1">The sequence shown here is derived from an EMBL/GenBank/DDBJ whole genome shotgun (WGS) entry which is preliminary data.</text>
</comment>
<dbReference type="EMBL" id="JBFXLU010000023">
    <property type="protein sequence ID" value="KAL2852858.1"/>
    <property type="molecule type" value="Genomic_DNA"/>
</dbReference>
<dbReference type="InterPro" id="IPR021047">
    <property type="entry name" value="Mannosyltransferase_CMT1"/>
</dbReference>
<organism evidence="1 2">
    <name type="scientific">Aspergillus pseudoustus</name>
    <dbReference type="NCBI Taxonomy" id="1810923"/>
    <lineage>
        <taxon>Eukaryota</taxon>
        <taxon>Fungi</taxon>
        <taxon>Dikarya</taxon>
        <taxon>Ascomycota</taxon>
        <taxon>Pezizomycotina</taxon>
        <taxon>Eurotiomycetes</taxon>
        <taxon>Eurotiomycetidae</taxon>
        <taxon>Eurotiales</taxon>
        <taxon>Aspergillaceae</taxon>
        <taxon>Aspergillus</taxon>
        <taxon>Aspergillus subgen. Nidulantes</taxon>
    </lineage>
</organism>
<evidence type="ECO:0000313" key="2">
    <source>
        <dbReference type="Proteomes" id="UP001610446"/>
    </source>
</evidence>
<keyword evidence="1" id="KW-0808">Transferase</keyword>
<sequence length="345" mass="38367">MPGDQARAVREEQAGFFQNYEILSSRLLSSLAPGLVLINLLGEDNVFLSIYESDSGEAGRIALETQVRCSSSVVYEDHLDLQRLPKITIPAGAERIKLIQPLDKPAAQYDKILFMNDVAFDPLDETTITSSLRRGLYQPFQLYDTYATRNLEGYSMGLPFSPWFSGSGSRQSRKPVLAGKDAVPVRSCWGGMVAFDAQLFQPRDSSVEVAGPELPARFRALQDVGLFWDASECFVIHADIQTPRHTASETTDTGVYMNPFKLYSMIHNAGNHLVGLPWFNPRRDEVPGQSVKDTVFLQNGNKVDSFQNVDRNTTHDGFCGRKGLQIIVPRHEGGQKGWKSVPIPV</sequence>
<proteinExistence type="predicted"/>
<dbReference type="Proteomes" id="UP001610446">
    <property type="component" value="Unassembled WGS sequence"/>
</dbReference>
<name>A0ABR4KKS5_9EURO</name>
<dbReference type="Pfam" id="PF11735">
    <property type="entry name" value="CAP59_mtransfer"/>
    <property type="match status" value="1"/>
</dbReference>
<accession>A0ABR4KKS5</accession>
<evidence type="ECO:0000313" key="1">
    <source>
        <dbReference type="EMBL" id="KAL2852858.1"/>
    </source>
</evidence>
<keyword evidence="2" id="KW-1185">Reference proteome</keyword>
<dbReference type="GO" id="GO:0016757">
    <property type="term" value="F:glycosyltransferase activity"/>
    <property type="evidence" value="ECO:0007669"/>
    <property type="project" value="UniProtKB-KW"/>
</dbReference>
<gene>
    <name evidence="1" type="ORF">BJY01DRAFT_232504</name>
</gene>
<reference evidence="1 2" key="1">
    <citation type="submission" date="2024-07" db="EMBL/GenBank/DDBJ databases">
        <title>Section-level genome sequencing and comparative genomics of Aspergillus sections Usti and Cavernicolus.</title>
        <authorList>
            <consortium name="Lawrence Berkeley National Laboratory"/>
            <person name="Nybo J.L."/>
            <person name="Vesth T.C."/>
            <person name="Theobald S."/>
            <person name="Frisvad J.C."/>
            <person name="Larsen T.O."/>
            <person name="Kjaerboelling I."/>
            <person name="Rothschild-Mancinelli K."/>
            <person name="Lyhne E.K."/>
            <person name="Kogle M.E."/>
            <person name="Barry K."/>
            <person name="Clum A."/>
            <person name="Na H."/>
            <person name="Ledsgaard L."/>
            <person name="Lin J."/>
            <person name="Lipzen A."/>
            <person name="Kuo A."/>
            <person name="Riley R."/>
            <person name="Mondo S."/>
            <person name="Labutti K."/>
            <person name="Haridas S."/>
            <person name="Pangalinan J."/>
            <person name="Salamov A.A."/>
            <person name="Simmons B.A."/>
            <person name="Magnuson J.K."/>
            <person name="Chen J."/>
            <person name="Drula E."/>
            <person name="Henrissat B."/>
            <person name="Wiebenga A."/>
            <person name="Lubbers R.J."/>
            <person name="Gomes A.C."/>
            <person name="Makela M.R."/>
            <person name="Stajich J."/>
            <person name="Grigoriev I.V."/>
            <person name="Mortensen U.H."/>
            <person name="De Vries R.P."/>
            <person name="Baker S.E."/>
            <person name="Andersen M.R."/>
        </authorList>
    </citation>
    <scope>NUCLEOTIDE SEQUENCE [LARGE SCALE GENOMIC DNA]</scope>
    <source>
        <strain evidence="1 2">CBS 123904</strain>
    </source>
</reference>